<protein>
    <submittedName>
        <fullName evidence="2">Uncharacterized protein</fullName>
    </submittedName>
</protein>
<dbReference type="AlphaFoldDB" id="V6IVS0"/>
<evidence type="ECO:0000313" key="2">
    <source>
        <dbReference type="EMBL" id="EST11282.1"/>
    </source>
</evidence>
<name>V6IVS0_9BACL</name>
<keyword evidence="1" id="KW-0472">Membrane</keyword>
<keyword evidence="1" id="KW-1133">Transmembrane helix</keyword>
<dbReference type="Proteomes" id="UP000018296">
    <property type="component" value="Unassembled WGS sequence"/>
</dbReference>
<comment type="caution">
    <text evidence="2">The sequence shown here is derived from an EMBL/GenBank/DDBJ whole genome shotgun (WGS) entry which is preliminary data.</text>
</comment>
<organism evidence="2 3">
    <name type="scientific">Sporolactobacillus laevolacticus DSM 442</name>
    <dbReference type="NCBI Taxonomy" id="1395513"/>
    <lineage>
        <taxon>Bacteria</taxon>
        <taxon>Bacillati</taxon>
        <taxon>Bacillota</taxon>
        <taxon>Bacilli</taxon>
        <taxon>Bacillales</taxon>
        <taxon>Sporolactobacillaceae</taxon>
        <taxon>Sporolactobacillus</taxon>
    </lineage>
</organism>
<dbReference type="EMBL" id="AWTC01000013">
    <property type="protein sequence ID" value="EST11282.1"/>
    <property type="molecule type" value="Genomic_DNA"/>
</dbReference>
<proteinExistence type="predicted"/>
<keyword evidence="3" id="KW-1185">Reference proteome</keyword>
<keyword evidence="1" id="KW-0812">Transmembrane</keyword>
<dbReference type="STRING" id="1395513.P343_12830"/>
<gene>
    <name evidence="2" type="ORF">P343_12830</name>
</gene>
<sequence length="36" mass="4001">MELTLTRILITAASIVGLAAYAFIDDYLAKRKSSRQ</sequence>
<evidence type="ECO:0000256" key="1">
    <source>
        <dbReference type="SAM" id="Phobius"/>
    </source>
</evidence>
<evidence type="ECO:0000313" key="3">
    <source>
        <dbReference type="Proteomes" id="UP000018296"/>
    </source>
</evidence>
<reference evidence="2 3" key="1">
    <citation type="journal article" date="2013" name="Genome Announc.">
        <title>Genome Sequence of Sporolactobacillus laevolacticus DSM442, an Efficient Polymer-Grade D-Lactate Producer from Agricultural Waste Cottonseed as a Nitrogen Source.</title>
        <authorList>
            <person name="Wang H."/>
            <person name="Wang L."/>
            <person name="Ju J."/>
            <person name="Yu B."/>
            <person name="Ma Y."/>
        </authorList>
    </citation>
    <scope>NUCLEOTIDE SEQUENCE [LARGE SCALE GENOMIC DNA]</scope>
    <source>
        <strain evidence="2 3">DSM 442</strain>
    </source>
</reference>
<accession>V6IVS0</accession>
<feature type="transmembrane region" description="Helical" evidence="1">
    <location>
        <begin position="6"/>
        <end position="24"/>
    </location>
</feature>